<dbReference type="Pfam" id="PF00656">
    <property type="entry name" value="Peptidase_C14"/>
    <property type="match status" value="1"/>
</dbReference>
<name>A0A0L7R6Y9_9HYME</name>
<evidence type="ECO:0000256" key="1">
    <source>
        <dbReference type="ARBA" id="ARBA00010134"/>
    </source>
</evidence>
<feature type="domain" description="CARD" evidence="10">
    <location>
        <begin position="1"/>
        <end position="92"/>
    </location>
</feature>
<keyword evidence="4" id="KW-0378">Hydrolase</keyword>
<keyword evidence="6" id="KW-0865">Zymogen</keyword>
<dbReference type="EMBL" id="KQ414646">
    <property type="protein sequence ID" value="KOC66613.1"/>
    <property type="molecule type" value="Genomic_DNA"/>
</dbReference>
<keyword evidence="12" id="KW-1185">Reference proteome</keyword>
<dbReference type="Gene3D" id="3.40.50.1460">
    <property type="match status" value="1"/>
</dbReference>
<dbReference type="Pfam" id="PF00619">
    <property type="entry name" value="CARD"/>
    <property type="match status" value="1"/>
</dbReference>
<dbReference type="AlphaFoldDB" id="A0A0L7R6Y9"/>
<evidence type="ECO:0000259" key="8">
    <source>
        <dbReference type="PROSITE" id="PS50207"/>
    </source>
</evidence>
<gene>
    <name evidence="11" type="ORF">WH47_09006</name>
</gene>
<dbReference type="SMART" id="SM00115">
    <property type="entry name" value="CASc"/>
    <property type="match status" value="1"/>
</dbReference>
<evidence type="ECO:0000256" key="3">
    <source>
        <dbReference type="ARBA" id="ARBA00022703"/>
    </source>
</evidence>
<dbReference type="SMART" id="SM00114">
    <property type="entry name" value="CARD"/>
    <property type="match status" value="1"/>
</dbReference>
<dbReference type="PROSITE" id="PS50207">
    <property type="entry name" value="CASPASE_P10"/>
    <property type="match status" value="1"/>
</dbReference>
<dbReference type="GO" id="GO:0004197">
    <property type="term" value="F:cysteine-type endopeptidase activity"/>
    <property type="evidence" value="ECO:0007669"/>
    <property type="project" value="InterPro"/>
</dbReference>
<dbReference type="InterPro" id="IPR011600">
    <property type="entry name" value="Pept_C14_caspase"/>
</dbReference>
<feature type="domain" description="Caspase family p20" evidence="9">
    <location>
        <begin position="171"/>
        <end position="307"/>
    </location>
</feature>
<evidence type="ECO:0000313" key="12">
    <source>
        <dbReference type="Proteomes" id="UP000053825"/>
    </source>
</evidence>
<dbReference type="InterPro" id="IPR001315">
    <property type="entry name" value="CARD"/>
</dbReference>
<evidence type="ECO:0000313" key="11">
    <source>
        <dbReference type="EMBL" id="KOC66613.1"/>
    </source>
</evidence>
<organism evidence="11 12">
    <name type="scientific">Habropoda laboriosa</name>
    <dbReference type="NCBI Taxonomy" id="597456"/>
    <lineage>
        <taxon>Eukaryota</taxon>
        <taxon>Metazoa</taxon>
        <taxon>Ecdysozoa</taxon>
        <taxon>Arthropoda</taxon>
        <taxon>Hexapoda</taxon>
        <taxon>Insecta</taxon>
        <taxon>Pterygota</taxon>
        <taxon>Neoptera</taxon>
        <taxon>Endopterygota</taxon>
        <taxon>Hymenoptera</taxon>
        <taxon>Apocrita</taxon>
        <taxon>Aculeata</taxon>
        <taxon>Apoidea</taxon>
        <taxon>Anthophila</taxon>
        <taxon>Apidae</taxon>
        <taxon>Habropoda</taxon>
    </lineage>
</organism>
<dbReference type="Gene3D" id="1.10.533.10">
    <property type="entry name" value="Death Domain, Fas"/>
    <property type="match status" value="1"/>
</dbReference>
<evidence type="ECO:0000256" key="2">
    <source>
        <dbReference type="ARBA" id="ARBA00022670"/>
    </source>
</evidence>
<evidence type="ECO:0000256" key="6">
    <source>
        <dbReference type="ARBA" id="ARBA00023145"/>
    </source>
</evidence>
<dbReference type="InterPro" id="IPR001309">
    <property type="entry name" value="Pept_C14_p20"/>
</dbReference>
<dbReference type="GO" id="GO:0006508">
    <property type="term" value="P:proteolysis"/>
    <property type="evidence" value="ECO:0007669"/>
    <property type="project" value="UniProtKB-KW"/>
</dbReference>
<evidence type="ECO:0000259" key="10">
    <source>
        <dbReference type="PROSITE" id="PS50209"/>
    </source>
</evidence>
<protein>
    <submittedName>
        <fullName evidence="11">Caspase-2</fullName>
    </submittedName>
</protein>
<dbReference type="PANTHER" id="PTHR47901:SF8">
    <property type="entry name" value="CASPASE-3"/>
    <property type="match status" value="1"/>
</dbReference>
<dbReference type="SUPFAM" id="SSF52129">
    <property type="entry name" value="Caspase-like"/>
    <property type="match status" value="1"/>
</dbReference>
<keyword evidence="3" id="KW-0053">Apoptosis</keyword>
<evidence type="ECO:0000259" key="9">
    <source>
        <dbReference type="PROSITE" id="PS50208"/>
    </source>
</evidence>
<dbReference type="STRING" id="597456.A0A0L7R6Y9"/>
<evidence type="ECO:0000256" key="7">
    <source>
        <dbReference type="RuleBase" id="RU003971"/>
    </source>
</evidence>
<dbReference type="InterPro" id="IPR015917">
    <property type="entry name" value="Pept_C14A"/>
</dbReference>
<keyword evidence="2" id="KW-0645">Protease</keyword>
<reference evidence="11 12" key="1">
    <citation type="submission" date="2015-07" db="EMBL/GenBank/DDBJ databases">
        <title>The genome of Habropoda laboriosa.</title>
        <authorList>
            <person name="Pan H."/>
            <person name="Kapheim K."/>
        </authorList>
    </citation>
    <scope>NUCLEOTIDE SEQUENCE [LARGE SCALE GENOMIC DNA]</scope>
    <source>
        <strain evidence="11">0110345459</strain>
    </source>
</reference>
<accession>A0A0L7R6Y9</accession>
<evidence type="ECO:0000256" key="4">
    <source>
        <dbReference type="ARBA" id="ARBA00022801"/>
    </source>
</evidence>
<dbReference type="GO" id="GO:0042981">
    <property type="term" value="P:regulation of apoptotic process"/>
    <property type="evidence" value="ECO:0007669"/>
    <property type="project" value="InterPro"/>
</dbReference>
<dbReference type="InterPro" id="IPR002398">
    <property type="entry name" value="Pept_C14"/>
</dbReference>
<dbReference type="PROSITE" id="PS50209">
    <property type="entry name" value="CARD"/>
    <property type="match status" value="1"/>
</dbReference>
<feature type="domain" description="Caspase family p10" evidence="8">
    <location>
        <begin position="375"/>
        <end position="454"/>
    </location>
</feature>
<dbReference type="PRINTS" id="PR00376">
    <property type="entry name" value="IL1BCENZYME"/>
</dbReference>
<dbReference type="InterPro" id="IPR011029">
    <property type="entry name" value="DEATH-like_dom_sf"/>
</dbReference>
<dbReference type="PROSITE" id="PS50208">
    <property type="entry name" value="CASPASE_P20"/>
    <property type="match status" value="1"/>
</dbReference>
<dbReference type="InterPro" id="IPR002138">
    <property type="entry name" value="Pept_C14_p10"/>
</dbReference>
<dbReference type="InterPro" id="IPR029030">
    <property type="entry name" value="Caspase-like_dom_sf"/>
</dbReference>
<dbReference type="CDD" id="cd01671">
    <property type="entry name" value="CARD"/>
    <property type="match status" value="1"/>
</dbReference>
<comment type="similarity">
    <text evidence="1 7">Belongs to the peptidase C14A family.</text>
</comment>
<evidence type="ECO:0000256" key="5">
    <source>
        <dbReference type="ARBA" id="ARBA00022807"/>
    </source>
</evidence>
<dbReference type="PANTHER" id="PTHR47901">
    <property type="entry name" value="CASPASE RECRUITMENT DOMAIN-CONTAINING PROTEIN 18"/>
    <property type="match status" value="1"/>
</dbReference>
<keyword evidence="5" id="KW-0788">Thiol protease</keyword>
<dbReference type="OrthoDB" id="6097640at2759"/>
<dbReference type="Proteomes" id="UP000053825">
    <property type="component" value="Unassembled WGS sequence"/>
</dbReference>
<dbReference type="GO" id="GO:0006915">
    <property type="term" value="P:apoptotic process"/>
    <property type="evidence" value="ECO:0007669"/>
    <property type="project" value="UniProtKB-KW"/>
</dbReference>
<dbReference type="SUPFAM" id="SSF47986">
    <property type="entry name" value="DEATH domain"/>
    <property type="match status" value="1"/>
</dbReference>
<sequence>MNQKHRETLDSCYMDIVPRINIIKLLPKLLEHKIFNRDDVNVPRWKKNLTDETTVRDIYFTIKTRGPFAFDRFLASLRESDHEELADILEGRNILFPSNDVQRSIEQNSVTHRDNGEETNFIAPIGVTQDDFYHNMQQSETPLKIQVRKATNFLDGPVYENVERYPMRRKPRGLVLIITNIHYKYYGQVHRSSAAHDESNLKELFEQMGFQVISYFDLLFIYLFILKEFSQSKQLRKVDSCFVIISSHGTVNVQYEVTEIEGVDYSPESKLQSYTSVLCTDILDCFIAESCPHLAGKPKIFIFQLCRQVPKSLQKFFPKIYQRYSIILLFSFRGEKIQKSIKGPRHTTDTSNFHSSNEMINHKIIRKETIRNYEDMLVAHATLPGHVAFRDKITGSWFIQILCEVFMNYAYKTHLEDLLNMVDVRLKIQRTTKEECQTLVVTSIGFNKHCYLNPGLFEET</sequence>
<proteinExistence type="inferred from homology"/>